<dbReference type="InterPro" id="IPR026320">
    <property type="entry name" value="PRR14"/>
</dbReference>
<feature type="compositionally biased region" description="Basic residues" evidence="2">
    <location>
        <begin position="884"/>
        <end position="895"/>
    </location>
</feature>
<feature type="compositionally biased region" description="Acidic residues" evidence="2">
    <location>
        <begin position="934"/>
        <end position="948"/>
    </location>
</feature>
<evidence type="ECO:0000313" key="5">
    <source>
        <dbReference type="RefSeq" id="XP_006872040.1"/>
    </source>
</evidence>
<feature type="compositionally biased region" description="Pro residues" evidence="2">
    <location>
        <begin position="1061"/>
        <end position="1077"/>
    </location>
</feature>
<feature type="compositionally biased region" description="Low complexity" evidence="2">
    <location>
        <begin position="390"/>
        <end position="408"/>
    </location>
</feature>
<feature type="compositionally biased region" description="Basic residues" evidence="2">
    <location>
        <begin position="119"/>
        <end position="132"/>
    </location>
</feature>
<dbReference type="GeneID" id="102838653"/>
<name>A0A9B0WYS1_CHRAS</name>
<evidence type="ECO:0000259" key="3">
    <source>
        <dbReference type="Pfam" id="PF15386"/>
    </source>
</evidence>
<dbReference type="GO" id="GO:0005654">
    <property type="term" value="C:nucleoplasm"/>
    <property type="evidence" value="ECO:0007669"/>
    <property type="project" value="TreeGrafter"/>
</dbReference>
<gene>
    <name evidence="5" type="primary">LOC102838653</name>
</gene>
<feature type="compositionally biased region" description="Acidic residues" evidence="2">
    <location>
        <begin position="827"/>
        <end position="856"/>
    </location>
</feature>
<feature type="compositionally biased region" description="Low complexity" evidence="2">
    <location>
        <begin position="97"/>
        <end position="109"/>
    </location>
</feature>
<dbReference type="OrthoDB" id="6163216at2759"/>
<feature type="region of interest" description="Disordered" evidence="2">
    <location>
        <begin position="189"/>
        <end position="239"/>
    </location>
</feature>
<feature type="compositionally biased region" description="Low complexity" evidence="2">
    <location>
        <begin position="1049"/>
        <end position="1060"/>
    </location>
</feature>
<sequence>MDLPGDSSSSGSPRLCRQPLARALWAAGSPKRPRLQPLGAPSSLEKASRRVLAVVLEDVMAARMVPLAPQQESSTPRHHSNYWDSIHSQPPAPSSLQSVRSPQARSSSSLHLCREPLSRIHRPPSTLRRRPRINPGPEETSSQKVDRAPQPTLVVMLEDIAGSRPPAEGFVNETSNFTIPARRAEPMTVAHQPLPPPRDLEPPFQSSAQPVGHSESPAPDPDLESSSTPPTSSLLRPRLSPWGLAPLFRSVRSKLESFADIFLTPNKTPRPPPPAPPMKLELKIAISEAEQSGEPEGVASVSPRPPIRQWRTQDHNPPPLLPKPSLGRSHSCPDLGPPGPSACTWLPAPPHISRPRPRRHTVGGGEMAQTSPPPRPCLRKEVFPLGGVGTSPPLTTSCSSTTSTSSFSEPVDSRLNSPQRKEPRAPEDHVLPDLESKAVGKVSRFRIRKTPARPQLNLTPMGLPRPVRLNKKEFSLEEIYTNKNYQSPTTRRTFETIFEEPRERNGTLIFTSSRKLRRAVVFRDSSLPHSRRPYRGVRAAASRTLTPSLAPNPDVGPLLQQRLEELDALLLEENEEGMEGEHLFVHASTLEESSLHKARGGTQALQRRGAIPLSCQQSEAIATRVRETLGVRDYRPVRAVAAPPAPRGGGPSGLSARGRRRFSGPWPWGKLGAGSSCFFKGETVALSSLCSRQRRVCDPGPTDRPFRAPPPPDAALRAVVMETAAAAAPGPGWAAEGERRRRRCSRRDRDREQRRRRGPGGDAPRSVLAAPRGSSSSSSPPPPARPWSSASAGERPGGPRRRRPRPRPRPPRPRARKRPAGSGSRGEEEEEEGGPDDGEAEEEPEEEEEEEEEDLIDGFAIASFASLEALQKDASLQPPERLEHRLKHSGKRKRGGSSGATGEPGDSSDREPGRPPGDRARKWPNKRRRKECDAESDLDERVSDDDLDPSFTVSTSKASGPHGAFNGNCEAKFSVVPKVSGLERSQEQPPGPDPLLVPFPSKEPPPPPVPRPPASPPASLPATPSLPPPPQPQLQLRVSPFGLRTSPYGSSLDLSTGSSSRPPPKAPAPPVAQPPPSSSSSSSSSSSASSSSAQLTHRPPTPSLPLPLSSHSFPPSGLRPPPPPHHPSLFSPGPTLPPPPPLLQVPGHPGASAANALSEQDLIGQDLNSRYLNAQGGPEVVGAGGSTRPLAFQFHQHNHQHQHTHQHTHQHFTPYPPGLLPPHGTHMVSSET</sequence>
<proteinExistence type="predicted"/>
<evidence type="ECO:0000256" key="1">
    <source>
        <dbReference type="ARBA" id="ARBA00022553"/>
    </source>
</evidence>
<feature type="region of interest" description="Disordered" evidence="2">
    <location>
        <begin position="66"/>
        <end position="150"/>
    </location>
</feature>
<dbReference type="AlphaFoldDB" id="A0A9B0WYS1"/>
<feature type="compositionally biased region" description="Low complexity" evidence="2">
    <location>
        <begin position="726"/>
        <end position="735"/>
    </location>
</feature>
<dbReference type="PANTHER" id="PTHR14522:SF2">
    <property type="entry name" value="PROLINE-RICH PROTEIN 14"/>
    <property type="match status" value="1"/>
</dbReference>
<feature type="compositionally biased region" description="Low complexity" evidence="2">
    <location>
        <begin position="1106"/>
        <end position="1116"/>
    </location>
</feature>
<feature type="compositionally biased region" description="Low complexity" evidence="2">
    <location>
        <begin position="1078"/>
        <end position="1093"/>
    </location>
</feature>
<feature type="region of interest" description="Disordered" evidence="2">
    <location>
        <begin position="27"/>
        <end position="47"/>
    </location>
</feature>
<dbReference type="RefSeq" id="XP_006872040.1">
    <property type="nucleotide sequence ID" value="XM_006871978.1"/>
</dbReference>
<dbReference type="InterPro" id="IPR028149">
    <property type="entry name" value="Tantalus-like"/>
</dbReference>
<feature type="compositionally biased region" description="Basic residues" evidence="2">
    <location>
        <begin position="798"/>
        <end position="819"/>
    </location>
</feature>
<feature type="compositionally biased region" description="Pro residues" evidence="2">
    <location>
        <begin position="1117"/>
        <end position="1126"/>
    </location>
</feature>
<evidence type="ECO:0000256" key="2">
    <source>
        <dbReference type="SAM" id="MobiDB-lite"/>
    </source>
</evidence>
<evidence type="ECO:0000313" key="4">
    <source>
        <dbReference type="Proteomes" id="UP000504623"/>
    </source>
</evidence>
<organism evidence="4 5">
    <name type="scientific">Chrysochloris asiatica</name>
    <name type="common">Cape golden mole</name>
    <dbReference type="NCBI Taxonomy" id="185453"/>
    <lineage>
        <taxon>Eukaryota</taxon>
        <taxon>Metazoa</taxon>
        <taxon>Chordata</taxon>
        <taxon>Craniata</taxon>
        <taxon>Vertebrata</taxon>
        <taxon>Euteleostomi</taxon>
        <taxon>Mammalia</taxon>
        <taxon>Eutheria</taxon>
        <taxon>Afrotheria</taxon>
        <taxon>Chrysochloridae</taxon>
        <taxon>Chrysochlorinae</taxon>
        <taxon>Chrysochloris</taxon>
    </lineage>
</organism>
<feature type="compositionally biased region" description="Low complexity" evidence="2">
    <location>
        <begin position="224"/>
        <end position="239"/>
    </location>
</feature>
<feature type="compositionally biased region" description="Pro residues" evidence="2">
    <location>
        <begin position="1134"/>
        <end position="1143"/>
    </location>
</feature>
<keyword evidence="1" id="KW-0597">Phosphoprotein</keyword>
<feature type="compositionally biased region" description="Pro residues" evidence="2">
    <location>
        <begin position="989"/>
        <end position="1032"/>
    </location>
</feature>
<reference evidence="5" key="1">
    <citation type="submission" date="2025-08" db="UniProtKB">
        <authorList>
            <consortium name="RefSeq"/>
        </authorList>
    </citation>
    <scope>IDENTIFICATION</scope>
    <source>
        <tissue evidence="5">Spleen</tissue>
    </source>
</reference>
<keyword evidence="4" id="KW-1185">Reference proteome</keyword>
<feature type="region of interest" description="Disordered" evidence="2">
    <location>
        <begin position="726"/>
        <end position="1153"/>
    </location>
</feature>
<accession>A0A9B0WYS1</accession>
<dbReference type="PANTHER" id="PTHR14522">
    <property type="entry name" value="EMO2-RELATED"/>
    <property type="match status" value="1"/>
</dbReference>
<feature type="domain" description="Tantalus-like" evidence="3">
    <location>
        <begin position="458"/>
        <end position="515"/>
    </location>
</feature>
<feature type="region of interest" description="Disordered" evidence="2">
    <location>
        <begin position="285"/>
        <end position="428"/>
    </location>
</feature>
<feature type="compositionally biased region" description="Low complexity" evidence="2">
    <location>
        <begin position="769"/>
        <end position="778"/>
    </location>
</feature>
<feature type="compositionally biased region" description="Basic and acidic residues" evidence="2">
    <location>
        <begin position="419"/>
        <end position="428"/>
    </location>
</feature>
<protein>
    <submittedName>
        <fullName evidence="5">Flocculation protein FLO11-like</fullName>
    </submittedName>
</protein>
<dbReference type="Pfam" id="PF15386">
    <property type="entry name" value="Tantalus"/>
    <property type="match status" value="1"/>
</dbReference>
<feature type="region of interest" description="Disordered" evidence="2">
    <location>
        <begin position="640"/>
        <end position="659"/>
    </location>
</feature>
<feature type="compositionally biased region" description="Basic and acidic residues" evidence="2">
    <location>
        <begin position="907"/>
        <end position="921"/>
    </location>
</feature>
<dbReference type="Proteomes" id="UP000504623">
    <property type="component" value="Unplaced"/>
</dbReference>